<dbReference type="AlphaFoldDB" id="A0A7Z0IJP3"/>
<reference evidence="7 8" key="1">
    <citation type="submission" date="2020-07" db="EMBL/GenBank/DDBJ databases">
        <title>Sequencing the genomes of 1000 actinobacteria strains.</title>
        <authorList>
            <person name="Klenk H.-P."/>
        </authorList>
    </citation>
    <scope>NUCLEOTIDE SEQUENCE [LARGE SCALE GENOMIC DNA]</scope>
    <source>
        <strain evidence="7 8">DSM 103164</strain>
    </source>
</reference>
<dbReference type="FunFam" id="3.40.50.300:FF:000216">
    <property type="entry name" value="Type VII secretion ATPase EccA"/>
    <property type="match status" value="1"/>
</dbReference>
<dbReference type="Pfam" id="PF17866">
    <property type="entry name" value="AAA_lid_6"/>
    <property type="match status" value="1"/>
</dbReference>
<feature type="transmembrane region" description="Helical" evidence="5">
    <location>
        <begin position="12"/>
        <end position="44"/>
    </location>
</feature>
<feature type="domain" description="AAA+ ATPase" evidence="6">
    <location>
        <begin position="152"/>
        <end position="289"/>
    </location>
</feature>
<evidence type="ECO:0000313" key="7">
    <source>
        <dbReference type="EMBL" id="NYI69754.1"/>
    </source>
</evidence>
<evidence type="ECO:0000256" key="4">
    <source>
        <dbReference type="SAM" id="MobiDB-lite"/>
    </source>
</evidence>
<keyword evidence="5" id="KW-1133">Transmembrane helix</keyword>
<evidence type="ECO:0000256" key="5">
    <source>
        <dbReference type="SAM" id="Phobius"/>
    </source>
</evidence>
<protein>
    <submittedName>
        <fullName evidence="7">DNA polymerase III delta prime subunit</fullName>
    </submittedName>
</protein>
<keyword evidence="5" id="KW-0812">Transmembrane</keyword>
<gene>
    <name evidence="7" type="ORF">GGQ54_000314</name>
</gene>
<dbReference type="PANTHER" id="PTHR43392:SF2">
    <property type="entry name" value="AAA-TYPE ATPASE FAMILY PROTEIN _ ANKYRIN REPEAT FAMILY PROTEIN"/>
    <property type="match status" value="1"/>
</dbReference>
<keyword evidence="3" id="KW-0067">ATP-binding</keyword>
<keyword evidence="2" id="KW-0547">Nucleotide-binding</keyword>
<dbReference type="Pfam" id="PF00004">
    <property type="entry name" value="AAA"/>
    <property type="match status" value="1"/>
</dbReference>
<proteinExistence type="inferred from homology"/>
<keyword evidence="8" id="KW-1185">Reference proteome</keyword>
<evidence type="ECO:0000256" key="1">
    <source>
        <dbReference type="ARBA" id="ARBA00010378"/>
    </source>
</evidence>
<dbReference type="CDD" id="cd00009">
    <property type="entry name" value="AAA"/>
    <property type="match status" value="1"/>
</dbReference>
<dbReference type="PANTHER" id="PTHR43392">
    <property type="entry name" value="AAA-TYPE ATPASE FAMILY PROTEIN / ANKYRIN REPEAT FAMILY PROTEIN"/>
    <property type="match status" value="1"/>
</dbReference>
<evidence type="ECO:0000313" key="8">
    <source>
        <dbReference type="Proteomes" id="UP000527616"/>
    </source>
</evidence>
<dbReference type="Gene3D" id="1.10.8.60">
    <property type="match status" value="1"/>
</dbReference>
<comment type="caution">
    <text evidence="7">The sequence shown here is derived from an EMBL/GenBank/DDBJ whole genome shotgun (WGS) entry which is preliminary data.</text>
</comment>
<keyword evidence="5" id="KW-0472">Membrane</keyword>
<dbReference type="GO" id="GO:0005524">
    <property type="term" value="F:ATP binding"/>
    <property type="evidence" value="ECO:0007669"/>
    <property type="project" value="UniProtKB-KW"/>
</dbReference>
<evidence type="ECO:0000259" key="6">
    <source>
        <dbReference type="SMART" id="SM00382"/>
    </source>
</evidence>
<feature type="region of interest" description="Disordered" evidence="4">
    <location>
        <begin position="51"/>
        <end position="105"/>
    </location>
</feature>
<name>A0A7Z0IJP3_9ACTN</name>
<dbReference type="InterPro" id="IPR003593">
    <property type="entry name" value="AAA+_ATPase"/>
</dbReference>
<accession>A0A7Z0IJP3</accession>
<dbReference type="Gene3D" id="3.40.50.300">
    <property type="entry name" value="P-loop containing nucleotide triphosphate hydrolases"/>
    <property type="match status" value="1"/>
</dbReference>
<dbReference type="InterPro" id="IPR050773">
    <property type="entry name" value="CbxX/CfxQ_RuBisCO_ESX"/>
</dbReference>
<dbReference type="InterPro" id="IPR027417">
    <property type="entry name" value="P-loop_NTPase"/>
</dbReference>
<organism evidence="7 8">
    <name type="scientific">Naumannella cuiyingiana</name>
    <dbReference type="NCBI Taxonomy" id="1347891"/>
    <lineage>
        <taxon>Bacteria</taxon>
        <taxon>Bacillati</taxon>
        <taxon>Actinomycetota</taxon>
        <taxon>Actinomycetes</taxon>
        <taxon>Propionibacteriales</taxon>
        <taxon>Propionibacteriaceae</taxon>
        <taxon>Naumannella</taxon>
    </lineage>
</organism>
<dbReference type="PRINTS" id="PR00819">
    <property type="entry name" value="CBXCFQXSUPER"/>
</dbReference>
<dbReference type="GO" id="GO:0016887">
    <property type="term" value="F:ATP hydrolysis activity"/>
    <property type="evidence" value="ECO:0007669"/>
    <property type="project" value="InterPro"/>
</dbReference>
<dbReference type="SUPFAM" id="SSF52540">
    <property type="entry name" value="P-loop containing nucleoside triphosphate hydrolases"/>
    <property type="match status" value="1"/>
</dbReference>
<dbReference type="InterPro" id="IPR000641">
    <property type="entry name" value="CbxX/CfxQ"/>
</dbReference>
<sequence length="386" mass="40895">MGEMLGSPDAPALPVVIVLALAMGGLLVGAPAGAVIGGLIGLFLRGRAKDGAPASVTEPTTGGRVVADRPHRQPQAHEQVDDPAPLAPISAPPARPASPAVDPRDPERLNRVLAELDGLPGLEAVAEQVRRMARRVALDQERKVRGMAVAESGYHAIFSGPPGTGKTTVARIWGNALVAMGALPSGHVVEADRGRLVGQHVGETAIKTTEAFDEARGGVLFIDEAYSLVPRGFESSNDFGREAVETVLARMENDRATTAVIAAGYAEEMDRFLDSNPGLRSRFANTVTFEHFDGPTLVRVAESMAEKGDYGWDPEALRLLGQAFTRLAAAPPKGWANARSVRSVLDLAVTAQADRLSEIGFGDDDLARLIEEDARTALQRLYPQAI</sequence>
<dbReference type="InterPro" id="IPR041627">
    <property type="entry name" value="AAA_lid_6"/>
</dbReference>
<dbReference type="EMBL" id="JACBZS010000001">
    <property type="protein sequence ID" value="NYI69754.1"/>
    <property type="molecule type" value="Genomic_DNA"/>
</dbReference>
<dbReference type="InterPro" id="IPR003959">
    <property type="entry name" value="ATPase_AAA_core"/>
</dbReference>
<dbReference type="Proteomes" id="UP000527616">
    <property type="component" value="Unassembled WGS sequence"/>
</dbReference>
<evidence type="ECO:0000256" key="3">
    <source>
        <dbReference type="ARBA" id="ARBA00022840"/>
    </source>
</evidence>
<evidence type="ECO:0000256" key="2">
    <source>
        <dbReference type="ARBA" id="ARBA00022741"/>
    </source>
</evidence>
<comment type="similarity">
    <text evidence="1">Belongs to the CbxX/CfxQ family.</text>
</comment>
<dbReference type="SMART" id="SM00382">
    <property type="entry name" value="AAA"/>
    <property type="match status" value="1"/>
</dbReference>